<gene>
    <name evidence="2" type="ORF">U2F25_12305</name>
</gene>
<reference evidence="2 3" key="1">
    <citation type="submission" date="2023-12" db="EMBL/GenBank/DDBJ databases">
        <title>Micromonospora sp. nov., isolated from Atacama Desert.</title>
        <authorList>
            <person name="Carro L."/>
            <person name="Golinska P."/>
            <person name="Klenk H.-P."/>
            <person name="Goodfellow M."/>
        </authorList>
    </citation>
    <scope>NUCLEOTIDE SEQUENCE [LARGE SCALE GENOMIC DNA]</scope>
    <source>
        <strain evidence="2 3">4G53</strain>
    </source>
</reference>
<evidence type="ECO:0000313" key="2">
    <source>
        <dbReference type="EMBL" id="MDZ5490239.1"/>
    </source>
</evidence>
<keyword evidence="3" id="KW-1185">Reference proteome</keyword>
<organism evidence="2 3">
    <name type="scientific">Micromonospora sicca</name>
    <dbReference type="NCBI Taxonomy" id="2202420"/>
    <lineage>
        <taxon>Bacteria</taxon>
        <taxon>Bacillati</taxon>
        <taxon>Actinomycetota</taxon>
        <taxon>Actinomycetes</taxon>
        <taxon>Micromonosporales</taxon>
        <taxon>Micromonosporaceae</taxon>
        <taxon>Micromonospora</taxon>
    </lineage>
</organism>
<comment type="caution">
    <text evidence="2">The sequence shown here is derived from an EMBL/GenBank/DDBJ whole genome shotgun (WGS) entry which is preliminary data.</text>
</comment>
<dbReference type="Proteomes" id="UP001290101">
    <property type="component" value="Unassembled WGS sequence"/>
</dbReference>
<dbReference type="RefSeq" id="WP_322440443.1">
    <property type="nucleotide sequence ID" value="NZ_JAXOTQ010000013.1"/>
</dbReference>
<feature type="region of interest" description="Disordered" evidence="1">
    <location>
        <begin position="1"/>
        <end position="20"/>
    </location>
</feature>
<accession>A0ABU5JCC7</accession>
<name>A0ABU5JCC7_9ACTN</name>
<sequence>MTLDASRTGTHDKSQTLPVQVGAEDKLAQLDAALKPSVIHLGLPTFGQIAGRFRTS</sequence>
<evidence type="ECO:0008006" key="4">
    <source>
        <dbReference type="Google" id="ProtNLM"/>
    </source>
</evidence>
<protein>
    <recommendedName>
        <fullName evidence="4">FXSXX-COOH protein</fullName>
    </recommendedName>
</protein>
<dbReference type="EMBL" id="JAXOTQ010000013">
    <property type="protein sequence ID" value="MDZ5490239.1"/>
    <property type="molecule type" value="Genomic_DNA"/>
</dbReference>
<proteinExistence type="predicted"/>
<evidence type="ECO:0000256" key="1">
    <source>
        <dbReference type="SAM" id="MobiDB-lite"/>
    </source>
</evidence>
<evidence type="ECO:0000313" key="3">
    <source>
        <dbReference type="Proteomes" id="UP001290101"/>
    </source>
</evidence>